<name>A0A0F3NBN8_ANAPH</name>
<accession>A0A0F3NBN8</accession>
<dbReference type="Proteomes" id="UP000033441">
    <property type="component" value="Unassembled WGS sequence"/>
</dbReference>
<dbReference type="PANTHER" id="PTHR12835">
    <property type="entry name" value="BIOTIN PROTEIN LIGASE"/>
    <property type="match status" value="1"/>
</dbReference>
<dbReference type="InterPro" id="IPR004143">
    <property type="entry name" value="BPL_LPL_catalytic"/>
</dbReference>
<evidence type="ECO:0000313" key="3">
    <source>
        <dbReference type="EMBL" id="KJV64319.1"/>
    </source>
</evidence>
<evidence type="ECO:0000313" key="4">
    <source>
        <dbReference type="Proteomes" id="UP000033441"/>
    </source>
</evidence>
<dbReference type="GO" id="GO:0005737">
    <property type="term" value="C:cytoplasm"/>
    <property type="evidence" value="ECO:0007669"/>
    <property type="project" value="TreeGrafter"/>
</dbReference>
<gene>
    <name evidence="3" type="ORF">APHMUC_0574</name>
</gene>
<dbReference type="NCBIfam" id="TIGR00121">
    <property type="entry name" value="birA_ligase"/>
    <property type="match status" value="1"/>
</dbReference>
<protein>
    <submittedName>
        <fullName evidence="3">Biotin--[acetyl-CoA-carboxylase] ligase</fullName>
        <ecNumber evidence="3">6.3.4.15</ecNumber>
    </submittedName>
</protein>
<dbReference type="EC" id="6.3.4.15" evidence="3"/>
<feature type="domain" description="BPL/LPL catalytic" evidence="2">
    <location>
        <begin position="1"/>
        <end position="179"/>
    </location>
</feature>
<dbReference type="InterPro" id="IPR045864">
    <property type="entry name" value="aa-tRNA-synth_II/BPL/LPL"/>
</dbReference>
<comment type="caution">
    <text evidence="3">The sequence shown here is derived from an EMBL/GenBank/DDBJ whole genome shotgun (WGS) entry which is preliminary data.</text>
</comment>
<reference evidence="3 4" key="1">
    <citation type="submission" date="2015-02" db="EMBL/GenBank/DDBJ databases">
        <title>Genome Sequencing of Rickettsiales.</title>
        <authorList>
            <person name="Daugherty S.C."/>
            <person name="Su Q."/>
            <person name="Abolude K."/>
            <person name="Beier-Sexton M."/>
            <person name="Carlyon J.A."/>
            <person name="Carter R."/>
            <person name="Day N.P."/>
            <person name="Dumler S.J."/>
            <person name="Dyachenko V."/>
            <person name="Godinez A."/>
            <person name="Kurtti T.J."/>
            <person name="Lichay M."/>
            <person name="Mullins K.E."/>
            <person name="Ott S."/>
            <person name="Pappas-Brown V."/>
            <person name="Paris D.H."/>
            <person name="Patel P."/>
            <person name="Richards A.L."/>
            <person name="Sadzewicz L."/>
            <person name="Sears K."/>
            <person name="Seidman D."/>
            <person name="Sengamalay N."/>
            <person name="Stenos J."/>
            <person name="Tallon L.J."/>
            <person name="Vincent G."/>
            <person name="Fraser C.M."/>
            <person name="Munderloh U."/>
            <person name="Dunning-Hotopp J.C."/>
        </authorList>
    </citation>
    <scope>NUCLEOTIDE SEQUENCE [LARGE SCALE GENOMIC DNA]</scope>
    <source>
        <strain evidence="3 4">ApMUC09</strain>
    </source>
</reference>
<keyword evidence="1 3" id="KW-0436">Ligase</keyword>
<dbReference type="GO" id="GO:0004077">
    <property type="term" value="F:biotin--[biotin carboxyl-carrier protein] ligase activity"/>
    <property type="evidence" value="ECO:0007669"/>
    <property type="project" value="UniProtKB-EC"/>
</dbReference>
<proteinExistence type="predicted"/>
<dbReference type="PANTHER" id="PTHR12835:SF5">
    <property type="entry name" value="BIOTIN--PROTEIN LIGASE"/>
    <property type="match status" value="1"/>
</dbReference>
<evidence type="ECO:0000259" key="2">
    <source>
        <dbReference type="PROSITE" id="PS51733"/>
    </source>
</evidence>
<dbReference type="PATRIC" id="fig|1359152.3.peg.604"/>
<dbReference type="PROSITE" id="PS51733">
    <property type="entry name" value="BPL_LPL_CATALYTIC"/>
    <property type="match status" value="1"/>
</dbReference>
<evidence type="ECO:0000256" key="1">
    <source>
        <dbReference type="ARBA" id="ARBA00022598"/>
    </source>
</evidence>
<dbReference type="SUPFAM" id="SSF55681">
    <property type="entry name" value="Class II aaRS and biotin synthetases"/>
    <property type="match status" value="1"/>
</dbReference>
<dbReference type="Pfam" id="PF03099">
    <property type="entry name" value="BPL_LplA_LipB"/>
    <property type="match status" value="1"/>
</dbReference>
<sequence>MKPFVIHRRSISQSTNLDAMELAEKGADSGTVIVADEQSSGVGRRGRQWYSPKGNLYFSIVLKEHLHVPTLSFACALSVGISLEQIFSQHIENSKIPTLKYKWPNDVFVDNKKISGVLLQSKVQGHSIPWIVCGVGVNISHHPEYATSISSYIPDLKLTNIELLDVVLENLAKLLDIYSASGFAPLRSLWLKKAHALNSHVCITTSDGITHEGTFTDIGLDGSIVLKSGEDTLKLDYGSML</sequence>
<dbReference type="AlphaFoldDB" id="A0A0F3NBN8"/>
<dbReference type="Gene3D" id="3.30.930.10">
    <property type="entry name" value="Bira Bifunctional Protein, Domain 2"/>
    <property type="match status" value="1"/>
</dbReference>
<organism evidence="3 4">
    <name type="scientific">Anaplasma phagocytophilum str. ApMUC09</name>
    <dbReference type="NCBI Taxonomy" id="1359152"/>
    <lineage>
        <taxon>Bacteria</taxon>
        <taxon>Pseudomonadati</taxon>
        <taxon>Pseudomonadota</taxon>
        <taxon>Alphaproteobacteria</taxon>
        <taxon>Rickettsiales</taxon>
        <taxon>Anaplasmataceae</taxon>
        <taxon>Anaplasma</taxon>
        <taxon>phagocytophilum group</taxon>
    </lineage>
</organism>
<dbReference type="InterPro" id="IPR004408">
    <property type="entry name" value="Biotin_CoA_COase_ligase"/>
</dbReference>
<dbReference type="CDD" id="cd16442">
    <property type="entry name" value="BPL"/>
    <property type="match status" value="1"/>
</dbReference>
<dbReference type="EMBL" id="LANV01000001">
    <property type="protein sequence ID" value="KJV64319.1"/>
    <property type="molecule type" value="Genomic_DNA"/>
</dbReference>